<dbReference type="AlphaFoldDB" id="A0A502CGC7"/>
<reference evidence="1 2" key="1">
    <citation type="journal article" date="2019" name="Environ. Microbiol.">
        <title>Species interactions and distinct microbial communities in high Arctic permafrost affected cryosols are associated with the CH4 and CO2 gas fluxes.</title>
        <authorList>
            <person name="Altshuler I."/>
            <person name="Hamel J."/>
            <person name="Turney S."/>
            <person name="Magnuson E."/>
            <person name="Levesque R."/>
            <person name="Greer C."/>
            <person name="Whyte L.G."/>
        </authorList>
    </citation>
    <scope>NUCLEOTIDE SEQUENCE [LARGE SCALE GENOMIC DNA]</scope>
    <source>
        <strain evidence="1 2">S5.1</strain>
    </source>
</reference>
<dbReference type="RefSeq" id="WP_140872262.1">
    <property type="nucleotide sequence ID" value="NZ_RCZK01000010.1"/>
</dbReference>
<sequence length="117" mass="13005">MFEIVFDEAKRVMRLRLTGFWDAATTARFADEVRAESAAAMTRHDSFDVLSDAREFAVQTADVADRFRQLAEQGSARRTAIVMTSALAGMQARRSLAIDRVRVFGDMASAQAWLAEA</sequence>
<organism evidence="1 2">
    <name type="scientific">Sphingomonas oligophenolica</name>
    <dbReference type="NCBI Taxonomy" id="301154"/>
    <lineage>
        <taxon>Bacteria</taxon>
        <taxon>Pseudomonadati</taxon>
        <taxon>Pseudomonadota</taxon>
        <taxon>Alphaproteobacteria</taxon>
        <taxon>Sphingomonadales</taxon>
        <taxon>Sphingomonadaceae</taxon>
        <taxon>Sphingomonas</taxon>
    </lineage>
</organism>
<evidence type="ECO:0008006" key="3">
    <source>
        <dbReference type="Google" id="ProtNLM"/>
    </source>
</evidence>
<accession>A0A502CGC7</accession>
<gene>
    <name evidence="1" type="ORF">EAH84_12010</name>
</gene>
<keyword evidence="2" id="KW-1185">Reference proteome</keyword>
<dbReference type="OrthoDB" id="7476755at2"/>
<name>A0A502CGC7_9SPHN</name>
<dbReference type="Proteomes" id="UP000318413">
    <property type="component" value="Unassembled WGS sequence"/>
</dbReference>
<evidence type="ECO:0000313" key="2">
    <source>
        <dbReference type="Proteomes" id="UP000318413"/>
    </source>
</evidence>
<proteinExistence type="predicted"/>
<dbReference type="EMBL" id="RCZK01000010">
    <property type="protein sequence ID" value="TPG10801.1"/>
    <property type="molecule type" value="Genomic_DNA"/>
</dbReference>
<protein>
    <recommendedName>
        <fullName evidence="3">STAS/SEC14 domain-containing protein</fullName>
    </recommendedName>
</protein>
<evidence type="ECO:0000313" key="1">
    <source>
        <dbReference type="EMBL" id="TPG10801.1"/>
    </source>
</evidence>
<comment type="caution">
    <text evidence="1">The sequence shown here is derived from an EMBL/GenBank/DDBJ whole genome shotgun (WGS) entry which is preliminary data.</text>
</comment>